<protein>
    <recommendedName>
        <fullName evidence="5">Cuticle protein 10.9-like protein</fullName>
    </recommendedName>
</protein>
<dbReference type="PROSITE" id="PS51155">
    <property type="entry name" value="CHIT_BIND_RR_2"/>
    <property type="match status" value="1"/>
</dbReference>
<name>A0A1Y3BHI5_EURMA</name>
<evidence type="ECO:0008006" key="5">
    <source>
        <dbReference type="Google" id="ProtNLM"/>
    </source>
</evidence>
<dbReference type="OrthoDB" id="6514991at2759"/>
<comment type="caution">
    <text evidence="3">The sequence shown here is derived from an EMBL/GenBank/DDBJ whole genome shotgun (WGS) entry which is preliminary data.</text>
</comment>
<dbReference type="Proteomes" id="UP000194236">
    <property type="component" value="Unassembled WGS sequence"/>
</dbReference>
<keyword evidence="4" id="KW-1185">Reference proteome</keyword>
<organism evidence="3 4">
    <name type="scientific">Euroglyphus maynei</name>
    <name type="common">Mayne's house dust mite</name>
    <dbReference type="NCBI Taxonomy" id="6958"/>
    <lineage>
        <taxon>Eukaryota</taxon>
        <taxon>Metazoa</taxon>
        <taxon>Ecdysozoa</taxon>
        <taxon>Arthropoda</taxon>
        <taxon>Chelicerata</taxon>
        <taxon>Arachnida</taxon>
        <taxon>Acari</taxon>
        <taxon>Acariformes</taxon>
        <taxon>Sarcoptiformes</taxon>
        <taxon>Astigmata</taxon>
        <taxon>Psoroptidia</taxon>
        <taxon>Analgoidea</taxon>
        <taxon>Pyroglyphidae</taxon>
        <taxon>Pyroglyphinae</taxon>
        <taxon>Euroglyphus</taxon>
    </lineage>
</organism>
<feature type="non-terminal residue" evidence="3">
    <location>
        <position position="1"/>
    </location>
</feature>
<dbReference type="Pfam" id="PF00379">
    <property type="entry name" value="Chitin_bind_4"/>
    <property type="match status" value="1"/>
</dbReference>
<evidence type="ECO:0000313" key="4">
    <source>
        <dbReference type="Proteomes" id="UP000194236"/>
    </source>
</evidence>
<dbReference type="InterPro" id="IPR050468">
    <property type="entry name" value="Cuticle_Struct_Prot"/>
</dbReference>
<dbReference type="AlphaFoldDB" id="A0A1Y3BHI5"/>
<dbReference type="InterPro" id="IPR000618">
    <property type="entry name" value="Insect_cuticle"/>
</dbReference>
<sequence length="130" mass="14707">RIIILLAILVIIFNEQILCNNNNNLLSLIRNVRQIEPGELEKILPYSFDIESVDENGTISRRQEQGDEYGRIIGQYSLQNPETGIYRIVSYHTDDNNGFNARVETNEPGTKTSNPANVEIISTASETIQQ</sequence>
<proteinExistence type="predicted"/>
<feature type="signal peptide" evidence="2">
    <location>
        <begin position="1"/>
        <end position="19"/>
    </location>
</feature>
<accession>A0A1Y3BHI5</accession>
<dbReference type="GO" id="GO:0062129">
    <property type="term" value="C:chitin-based extracellular matrix"/>
    <property type="evidence" value="ECO:0007669"/>
    <property type="project" value="TreeGrafter"/>
</dbReference>
<reference evidence="3 4" key="1">
    <citation type="submission" date="2017-03" db="EMBL/GenBank/DDBJ databases">
        <title>Genome Survey of Euroglyphus maynei.</title>
        <authorList>
            <person name="Arlian L.G."/>
            <person name="Morgan M.S."/>
            <person name="Rider S.D."/>
        </authorList>
    </citation>
    <scope>NUCLEOTIDE SEQUENCE [LARGE SCALE GENOMIC DNA]</scope>
    <source>
        <strain evidence="3">Arlian Lab</strain>
        <tissue evidence="3">Whole body</tissue>
    </source>
</reference>
<evidence type="ECO:0000256" key="2">
    <source>
        <dbReference type="SAM" id="SignalP"/>
    </source>
</evidence>
<dbReference type="GO" id="GO:0008010">
    <property type="term" value="F:structural constituent of chitin-based larval cuticle"/>
    <property type="evidence" value="ECO:0007669"/>
    <property type="project" value="TreeGrafter"/>
</dbReference>
<evidence type="ECO:0000313" key="3">
    <source>
        <dbReference type="EMBL" id="OTF79514.1"/>
    </source>
</evidence>
<feature type="chain" id="PRO_5013073562" description="Cuticle protein 10.9-like protein" evidence="2">
    <location>
        <begin position="20"/>
        <end position="130"/>
    </location>
</feature>
<keyword evidence="2" id="KW-0732">Signal</keyword>
<keyword evidence="1" id="KW-0193">Cuticle</keyword>
<evidence type="ECO:0000256" key="1">
    <source>
        <dbReference type="PROSITE-ProRule" id="PRU00497"/>
    </source>
</evidence>
<dbReference type="EMBL" id="MUJZ01022721">
    <property type="protein sequence ID" value="OTF79514.1"/>
    <property type="molecule type" value="Genomic_DNA"/>
</dbReference>
<gene>
    <name evidence="3" type="ORF">BLA29_009376</name>
</gene>
<dbReference type="PANTHER" id="PTHR10380">
    <property type="entry name" value="CUTICLE PROTEIN"/>
    <property type="match status" value="1"/>
</dbReference>